<gene>
    <name evidence="2" type="ORF">ATK06_0470</name>
</gene>
<dbReference type="RefSeq" id="WP_098388773.1">
    <property type="nucleotide sequence ID" value="NZ_LS483464.1"/>
</dbReference>
<feature type="region of interest" description="Disordered" evidence="1">
    <location>
        <begin position="271"/>
        <end position="374"/>
    </location>
</feature>
<dbReference type="OrthoDB" id="4398343at2"/>
<evidence type="ECO:0000313" key="2">
    <source>
        <dbReference type="EMBL" id="PFG27412.1"/>
    </source>
</evidence>
<evidence type="ECO:0008006" key="4">
    <source>
        <dbReference type="Google" id="ProtNLM"/>
    </source>
</evidence>
<organism evidence="2 3">
    <name type="scientific">Corynebacterium renale</name>
    <dbReference type="NCBI Taxonomy" id="1724"/>
    <lineage>
        <taxon>Bacteria</taxon>
        <taxon>Bacillati</taxon>
        <taxon>Actinomycetota</taxon>
        <taxon>Actinomycetes</taxon>
        <taxon>Mycobacteriales</taxon>
        <taxon>Corynebacteriaceae</taxon>
        <taxon>Corynebacterium</taxon>
    </lineage>
</organism>
<feature type="region of interest" description="Disordered" evidence="1">
    <location>
        <begin position="221"/>
        <end position="256"/>
    </location>
</feature>
<protein>
    <recommendedName>
        <fullName evidence="4">HNH endonuclease</fullName>
    </recommendedName>
</protein>
<feature type="compositionally biased region" description="Basic and acidic residues" evidence="1">
    <location>
        <begin position="229"/>
        <end position="243"/>
    </location>
</feature>
<keyword evidence="3" id="KW-1185">Reference proteome</keyword>
<reference evidence="2 3" key="1">
    <citation type="submission" date="2017-10" db="EMBL/GenBank/DDBJ databases">
        <title>Sequencing the genomes of 1000 actinobacteria strains.</title>
        <authorList>
            <person name="Klenk H.-P."/>
        </authorList>
    </citation>
    <scope>NUCLEOTIDE SEQUENCE [LARGE SCALE GENOMIC DNA]</scope>
    <source>
        <strain evidence="2 3">DSM 20688</strain>
    </source>
</reference>
<dbReference type="AlphaFoldDB" id="A0A2A9DN80"/>
<proteinExistence type="predicted"/>
<dbReference type="Proteomes" id="UP000221653">
    <property type="component" value="Unassembled WGS sequence"/>
</dbReference>
<evidence type="ECO:0000256" key="1">
    <source>
        <dbReference type="SAM" id="MobiDB-lite"/>
    </source>
</evidence>
<accession>A0A2A9DN80</accession>
<comment type="caution">
    <text evidence="2">The sequence shown here is derived from an EMBL/GenBank/DDBJ whole genome shotgun (WGS) entry which is preliminary data.</text>
</comment>
<sequence length="374" mass="41069">MAWLRVGDNIVTHPLMSRLLEACEYDHALKNEAFGLFISMATVSAAHLTDYVVEPGLVGQFAPGHETRLLDVLREAGLVKNHKDEATSRWLYALENDEEFVHMRSKAEVELDRDRQRDRRNPELSIPVRVRDGDQCRWCGKTLNFNDHKSARGGTIDSLNGHEESTVDTLVVSCRACNSARKDGEGKNFVLRPVPTDPWYRPQTIKWINNHEWSQANGVSITPAQQELPIDKDEKEEQPREVDPYEGAPEWAKPNEAERAEMARLADEMPDWMTSDPRSGGAQPGSAADPLGGGAQPGSAADPLGGGAQPGSAADPHAEDASALEKNPNGYPLDITGSQGDEPGLYGSGRVGSDLVGPGRKGKRRRRRGRRGTK</sequence>
<name>A0A2A9DN80_9CORY</name>
<feature type="compositionally biased region" description="Basic residues" evidence="1">
    <location>
        <begin position="360"/>
        <end position="374"/>
    </location>
</feature>
<dbReference type="EMBL" id="PDJF01000001">
    <property type="protein sequence ID" value="PFG27412.1"/>
    <property type="molecule type" value="Genomic_DNA"/>
</dbReference>
<evidence type="ECO:0000313" key="3">
    <source>
        <dbReference type="Proteomes" id="UP000221653"/>
    </source>
</evidence>